<gene>
    <name evidence="5" type="ORF">SAMN04488544_2093</name>
</gene>
<dbReference type="InterPro" id="IPR050680">
    <property type="entry name" value="YpeA/RimI_acetyltransf"/>
</dbReference>
<dbReference type="Pfam" id="PF08445">
    <property type="entry name" value="FR47"/>
    <property type="match status" value="1"/>
</dbReference>
<keyword evidence="6" id="KW-1185">Reference proteome</keyword>
<reference evidence="6" key="1">
    <citation type="submission" date="2016-10" db="EMBL/GenBank/DDBJ databases">
        <authorList>
            <person name="Varghese N."/>
            <person name="Submissions S."/>
        </authorList>
    </citation>
    <scope>NUCLEOTIDE SEQUENCE [LARGE SCALE GENOMIC DNA]</scope>
    <source>
        <strain evidence="6">DSM 21743</strain>
    </source>
</reference>
<sequence>MGRVFDGGVTSSPTTARPAAGSPAHTLDAATWSALTGPHAHFAIGTDRARRYPADVAPFAALESTDDPAAWADLRGLYATGEVAALAVPAGTAWSPPDGWEPDGAIPGVQLVSTAALRSFPDEEAVRLGPDDVAEATDLVARTEPGPFRPRTIELGTYLGLRRDGRLVAMAGERLHPDGWTEISAVCTDPAYRRQGLATGLVRAVADLVRERGDVPFLHTSAANTRAIRLYLAMGFDLRSEVQFAAVRAV</sequence>
<dbReference type="PANTHER" id="PTHR43420">
    <property type="entry name" value="ACETYLTRANSFERASE"/>
    <property type="match status" value="1"/>
</dbReference>
<feature type="domain" description="N-acetyltransferase" evidence="4">
    <location>
        <begin position="123"/>
        <end position="250"/>
    </location>
</feature>
<dbReference type="InterPro" id="IPR013653">
    <property type="entry name" value="GCN5-like_dom"/>
</dbReference>
<dbReference type="InterPro" id="IPR000182">
    <property type="entry name" value="GNAT_dom"/>
</dbReference>
<dbReference type="CDD" id="cd04301">
    <property type="entry name" value="NAT_SF"/>
    <property type="match status" value="1"/>
</dbReference>
<evidence type="ECO:0000259" key="4">
    <source>
        <dbReference type="PROSITE" id="PS51186"/>
    </source>
</evidence>
<dbReference type="PROSITE" id="PS51186">
    <property type="entry name" value="GNAT"/>
    <property type="match status" value="1"/>
</dbReference>
<dbReference type="SUPFAM" id="SSF55729">
    <property type="entry name" value="Acyl-CoA N-acyltransferases (Nat)"/>
    <property type="match status" value="1"/>
</dbReference>
<evidence type="ECO:0000256" key="1">
    <source>
        <dbReference type="ARBA" id="ARBA00022679"/>
    </source>
</evidence>
<accession>A0A1H2MI67</accession>
<dbReference type="Gene3D" id="3.40.630.30">
    <property type="match status" value="1"/>
</dbReference>
<dbReference type="AlphaFoldDB" id="A0A1H2MI67"/>
<organism evidence="5 6">
    <name type="scientific">Microlunatus sagamiharensis</name>
    <dbReference type="NCBI Taxonomy" id="546874"/>
    <lineage>
        <taxon>Bacteria</taxon>
        <taxon>Bacillati</taxon>
        <taxon>Actinomycetota</taxon>
        <taxon>Actinomycetes</taxon>
        <taxon>Propionibacteriales</taxon>
        <taxon>Propionibacteriaceae</taxon>
        <taxon>Microlunatus</taxon>
    </lineage>
</organism>
<dbReference type="Proteomes" id="UP000198825">
    <property type="component" value="Chromosome I"/>
</dbReference>
<keyword evidence="2" id="KW-0012">Acyltransferase</keyword>
<dbReference type="EMBL" id="LT629799">
    <property type="protein sequence ID" value="SDU92725.1"/>
    <property type="molecule type" value="Genomic_DNA"/>
</dbReference>
<proteinExistence type="predicted"/>
<dbReference type="PANTHER" id="PTHR43420:SF3">
    <property type="entry name" value="N-ACETYLTRANSFERASE DOMAIN-CONTAINING PROTEIN"/>
    <property type="match status" value="1"/>
</dbReference>
<feature type="region of interest" description="Disordered" evidence="3">
    <location>
        <begin position="1"/>
        <end position="24"/>
    </location>
</feature>
<evidence type="ECO:0000256" key="2">
    <source>
        <dbReference type="ARBA" id="ARBA00023315"/>
    </source>
</evidence>
<name>A0A1H2MI67_9ACTN</name>
<protein>
    <submittedName>
        <fullName evidence="5">Predicted acetyltransferase, GNAT family</fullName>
    </submittedName>
</protein>
<keyword evidence="1 5" id="KW-0808">Transferase</keyword>
<dbReference type="STRING" id="546874.SAMN04488544_2093"/>
<evidence type="ECO:0000313" key="5">
    <source>
        <dbReference type="EMBL" id="SDU92725.1"/>
    </source>
</evidence>
<evidence type="ECO:0000256" key="3">
    <source>
        <dbReference type="SAM" id="MobiDB-lite"/>
    </source>
</evidence>
<dbReference type="GO" id="GO:0016747">
    <property type="term" value="F:acyltransferase activity, transferring groups other than amino-acyl groups"/>
    <property type="evidence" value="ECO:0007669"/>
    <property type="project" value="InterPro"/>
</dbReference>
<evidence type="ECO:0000313" key="6">
    <source>
        <dbReference type="Proteomes" id="UP000198825"/>
    </source>
</evidence>
<dbReference type="InterPro" id="IPR016181">
    <property type="entry name" value="Acyl_CoA_acyltransferase"/>
</dbReference>